<feature type="signal peptide" evidence="1">
    <location>
        <begin position="1"/>
        <end position="34"/>
    </location>
</feature>
<evidence type="ECO:0000256" key="1">
    <source>
        <dbReference type="SAM" id="SignalP"/>
    </source>
</evidence>
<feature type="chain" id="PRO_5013208045" evidence="1">
    <location>
        <begin position="35"/>
        <end position="145"/>
    </location>
</feature>
<comment type="caution">
    <text evidence="2">The sequence shown here is derived from an EMBL/GenBank/DDBJ whole genome shotgun (WGS) entry which is preliminary data.</text>
</comment>
<accession>A0A1X2HZM2</accession>
<sequence length="145" mass="15934">MGSLTEVVNLPLVRQKYFSTFLFSLLILGTLSSAAQQGPPGAAKLPAGVVFPDPKLQGGDFQVLYNAETKPQAFKARDCIPYINKKGNPATFSYGIDDSFPCYFTKDTQCKDVDVNGPLMVMYSRVLRIRAPVDPGPAILCYKYK</sequence>
<dbReference type="EMBL" id="MCGE01000040">
    <property type="protein sequence ID" value="ORZ06197.1"/>
    <property type="molecule type" value="Genomic_DNA"/>
</dbReference>
<proteinExistence type="predicted"/>
<evidence type="ECO:0000313" key="3">
    <source>
        <dbReference type="Proteomes" id="UP000193560"/>
    </source>
</evidence>
<name>A0A1X2HZM2_9FUNG</name>
<dbReference type="Proteomes" id="UP000193560">
    <property type="component" value="Unassembled WGS sequence"/>
</dbReference>
<reference evidence="2 3" key="1">
    <citation type="submission" date="2016-07" db="EMBL/GenBank/DDBJ databases">
        <title>Pervasive Adenine N6-methylation of Active Genes in Fungi.</title>
        <authorList>
            <consortium name="DOE Joint Genome Institute"/>
            <person name="Mondo S.J."/>
            <person name="Dannebaum R.O."/>
            <person name="Kuo R.C."/>
            <person name="Labutti K."/>
            <person name="Haridas S."/>
            <person name="Kuo A."/>
            <person name="Salamov A."/>
            <person name="Ahrendt S.R."/>
            <person name="Lipzen A."/>
            <person name="Sullivan W."/>
            <person name="Andreopoulos W.B."/>
            <person name="Clum A."/>
            <person name="Lindquist E."/>
            <person name="Daum C."/>
            <person name="Ramamoorthy G.K."/>
            <person name="Gryganskyi A."/>
            <person name="Culley D."/>
            <person name="Magnuson J.K."/>
            <person name="James T.Y."/>
            <person name="O'Malley M.A."/>
            <person name="Stajich J.E."/>
            <person name="Spatafora J.W."/>
            <person name="Visel A."/>
            <person name="Grigoriev I.V."/>
        </authorList>
    </citation>
    <scope>NUCLEOTIDE SEQUENCE [LARGE SCALE GENOMIC DNA]</scope>
    <source>
        <strain evidence="2 3">NRRL 1336</strain>
    </source>
</reference>
<dbReference type="AlphaFoldDB" id="A0A1X2HZM2"/>
<keyword evidence="1" id="KW-0732">Signal</keyword>
<evidence type="ECO:0000313" key="2">
    <source>
        <dbReference type="EMBL" id="ORZ06197.1"/>
    </source>
</evidence>
<organism evidence="2 3">
    <name type="scientific">Absidia repens</name>
    <dbReference type="NCBI Taxonomy" id="90262"/>
    <lineage>
        <taxon>Eukaryota</taxon>
        <taxon>Fungi</taxon>
        <taxon>Fungi incertae sedis</taxon>
        <taxon>Mucoromycota</taxon>
        <taxon>Mucoromycotina</taxon>
        <taxon>Mucoromycetes</taxon>
        <taxon>Mucorales</taxon>
        <taxon>Cunninghamellaceae</taxon>
        <taxon>Absidia</taxon>
    </lineage>
</organism>
<gene>
    <name evidence="2" type="ORF">BCR42DRAFT_397845</name>
</gene>
<keyword evidence="3" id="KW-1185">Reference proteome</keyword>
<protein>
    <submittedName>
        <fullName evidence="2">Uncharacterized protein</fullName>
    </submittedName>
</protein>